<dbReference type="EMBL" id="CP049863">
    <property type="protein sequence ID" value="QIK63134.1"/>
    <property type="molecule type" value="Genomic_DNA"/>
</dbReference>
<evidence type="ECO:0000313" key="3">
    <source>
        <dbReference type="Proteomes" id="UP000502677"/>
    </source>
</evidence>
<protein>
    <recommendedName>
        <fullName evidence="1">DUF7882 domain-containing protein</fullName>
    </recommendedName>
</protein>
<name>A0A6G7XEW3_9MICO</name>
<proteinExistence type="predicted"/>
<dbReference type="KEGG" id="lvi:G7068_07915"/>
<dbReference type="InterPro" id="IPR057204">
    <property type="entry name" value="DUF7882"/>
</dbReference>
<dbReference type="AlphaFoldDB" id="A0A6G7XEW3"/>
<keyword evidence="3" id="KW-1185">Reference proteome</keyword>
<gene>
    <name evidence="2" type="ORF">G7068_07915</name>
</gene>
<evidence type="ECO:0000313" key="2">
    <source>
        <dbReference type="EMBL" id="QIK63134.1"/>
    </source>
</evidence>
<sequence length="99" mass="10929">MGFLHYSSNQVFLFEDRALAHLRSVILGKLVLQESFAFTWNDAGAQRSIWMHPGLSLQFEFDSVDAHEINRGWIEALAATANSPGGLKLLPERAPGSSS</sequence>
<evidence type="ECO:0000259" key="1">
    <source>
        <dbReference type="Pfam" id="PF25355"/>
    </source>
</evidence>
<dbReference type="RefSeq" id="WP_166290903.1">
    <property type="nucleotide sequence ID" value="NZ_CP049863.1"/>
</dbReference>
<reference evidence="2 3" key="1">
    <citation type="submission" date="2020-03" db="EMBL/GenBank/DDBJ databases">
        <title>Leucobacter sp. nov., isolated from beetles.</title>
        <authorList>
            <person name="Hyun D.-W."/>
            <person name="Bae J.-W."/>
        </authorList>
    </citation>
    <scope>NUCLEOTIDE SEQUENCE [LARGE SCALE GENOMIC DNA]</scope>
    <source>
        <strain evidence="2 3">HDW9C</strain>
    </source>
</reference>
<accession>A0A6G7XEW3</accession>
<feature type="domain" description="DUF7882" evidence="1">
    <location>
        <begin position="1"/>
        <end position="92"/>
    </location>
</feature>
<organism evidence="2 3">
    <name type="scientific">Leucobacter viscericola</name>
    <dbReference type="NCBI Taxonomy" id="2714935"/>
    <lineage>
        <taxon>Bacteria</taxon>
        <taxon>Bacillati</taxon>
        <taxon>Actinomycetota</taxon>
        <taxon>Actinomycetes</taxon>
        <taxon>Micrococcales</taxon>
        <taxon>Microbacteriaceae</taxon>
        <taxon>Leucobacter</taxon>
    </lineage>
</organism>
<dbReference type="Proteomes" id="UP000502677">
    <property type="component" value="Chromosome"/>
</dbReference>
<dbReference type="Pfam" id="PF25355">
    <property type="entry name" value="DUF7882"/>
    <property type="match status" value="1"/>
</dbReference>